<comment type="caution">
    <text evidence="1">The sequence shown here is derived from an EMBL/GenBank/DDBJ whole genome shotgun (WGS) entry which is preliminary data.</text>
</comment>
<keyword evidence="2" id="KW-1185">Reference proteome</keyword>
<gene>
    <name evidence="1" type="ORF">CCMP2556_LOCUS40907</name>
</gene>
<dbReference type="EMBL" id="CAXAMN010024139">
    <property type="protein sequence ID" value="CAK9084014.1"/>
    <property type="molecule type" value="Genomic_DNA"/>
</dbReference>
<accession>A0ABP0Q6Y4</accession>
<protein>
    <submittedName>
        <fullName evidence="1">Uncharacterized protein</fullName>
    </submittedName>
</protein>
<sequence>MSRYIWLFGYPQCQFLAPPGIQSYLVRYGDVFDTGDCRCQEGPVIPSLKVLGSLATLDRLGKRFRPPSVAVDQKLWHRKFCRSSSSGTFQLVFLRSSGTYKSIHIYIYISLNLFLRAAFGVQNMSVCNTHEATRWRRNCSLDISYEEIMRSPLVPLKLIAEQLKLSFTQEQLREVQSDLIQLKRSHCGNAVCQVTKLWPDHRSAETERLQGKGCAANNAELNELKDEAYAQVLNTRFKEYQMLYGYLND</sequence>
<evidence type="ECO:0000313" key="1">
    <source>
        <dbReference type="EMBL" id="CAK9084014.1"/>
    </source>
</evidence>
<reference evidence="1 2" key="1">
    <citation type="submission" date="2024-02" db="EMBL/GenBank/DDBJ databases">
        <authorList>
            <person name="Chen Y."/>
            <person name="Shah S."/>
            <person name="Dougan E. K."/>
            <person name="Thang M."/>
            <person name="Chan C."/>
        </authorList>
    </citation>
    <scope>NUCLEOTIDE SEQUENCE [LARGE SCALE GENOMIC DNA]</scope>
</reference>
<name>A0ABP0Q6Y4_9DINO</name>
<organism evidence="1 2">
    <name type="scientific">Durusdinium trenchii</name>
    <dbReference type="NCBI Taxonomy" id="1381693"/>
    <lineage>
        <taxon>Eukaryota</taxon>
        <taxon>Sar</taxon>
        <taxon>Alveolata</taxon>
        <taxon>Dinophyceae</taxon>
        <taxon>Suessiales</taxon>
        <taxon>Symbiodiniaceae</taxon>
        <taxon>Durusdinium</taxon>
    </lineage>
</organism>
<dbReference type="Proteomes" id="UP001642484">
    <property type="component" value="Unassembled WGS sequence"/>
</dbReference>
<evidence type="ECO:0000313" key="2">
    <source>
        <dbReference type="Proteomes" id="UP001642484"/>
    </source>
</evidence>
<proteinExistence type="predicted"/>